<dbReference type="Pfam" id="PF01161">
    <property type="entry name" value="PBP"/>
    <property type="match status" value="1"/>
</dbReference>
<protein>
    <submittedName>
        <fullName evidence="2">PEBP-like protein</fullName>
    </submittedName>
</protein>
<dbReference type="CDD" id="cd00866">
    <property type="entry name" value="PEBP_euk"/>
    <property type="match status" value="1"/>
</dbReference>
<evidence type="ECO:0000313" key="2">
    <source>
        <dbReference type="EMBL" id="KLO17322.1"/>
    </source>
</evidence>
<dbReference type="InParanoid" id="A0A0H2S0A5"/>
<feature type="chain" id="PRO_5005201926" evidence="1">
    <location>
        <begin position="27"/>
        <end position="231"/>
    </location>
</feature>
<dbReference type="GO" id="GO:0030162">
    <property type="term" value="P:regulation of proteolysis"/>
    <property type="evidence" value="ECO:0007669"/>
    <property type="project" value="TreeGrafter"/>
</dbReference>
<feature type="signal peptide" evidence="1">
    <location>
        <begin position="1"/>
        <end position="26"/>
    </location>
</feature>
<dbReference type="SUPFAM" id="SSF49777">
    <property type="entry name" value="PEBP-like"/>
    <property type="match status" value="1"/>
</dbReference>
<dbReference type="InterPro" id="IPR036610">
    <property type="entry name" value="PEBP-like_sf"/>
</dbReference>
<dbReference type="Proteomes" id="UP000053477">
    <property type="component" value="Unassembled WGS sequence"/>
</dbReference>
<dbReference type="STRING" id="27342.A0A0H2S0A5"/>
<dbReference type="GO" id="GO:0005543">
    <property type="term" value="F:phospholipid binding"/>
    <property type="evidence" value="ECO:0007669"/>
    <property type="project" value="TreeGrafter"/>
</dbReference>
<dbReference type="PANTHER" id="PTHR11362:SF78">
    <property type="entry name" value="PROTEASE INHIBITOR"/>
    <property type="match status" value="1"/>
</dbReference>
<dbReference type="Gene3D" id="3.90.280.10">
    <property type="entry name" value="PEBP-like"/>
    <property type="match status" value="1"/>
</dbReference>
<proteinExistence type="predicted"/>
<dbReference type="AlphaFoldDB" id="A0A0H2S0A5"/>
<dbReference type="InterPro" id="IPR035810">
    <property type="entry name" value="PEBP_euk"/>
</dbReference>
<evidence type="ECO:0000256" key="1">
    <source>
        <dbReference type="SAM" id="SignalP"/>
    </source>
</evidence>
<dbReference type="InterPro" id="IPR008914">
    <property type="entry name" value="PEBP"/>
</dbReference>
<keyword evidence="1" id="KW-0732">Signal</keyword>
<reference evidence="2 3" key="1">
    <citation type="submission" date="2015-04" db="EMBL/GenBank/DDBJ databases">
        <title>Complete genome sequence of Schizopora paradoxa KUC8140, a cosmopolitan wood degrader in East Asia.</title>
        <authorList>
            <consortium name="DOE Joint Genome Institute"/>
            <person name="Min B."/>
            <person name="Park H."/>
            <person name="Jang Y."/>
            <person name="Kim J.-J."/>
            <person name="Kim K.H."/>
            <person name="Pangilinan J."/>
            <person name="Lipzen A."/>
            <person name="Riley R."/>
            <person name="Grigoriev I.V."/>
            <person name="Spatafora J.W."/>
            <person name="Choi I.-G."/>
        </authorList>
    </citation>
    <scope>NUCLEOTIDE SEQUENCE [LARGE SCALE GENOMIC DNA]</scope>
    <source>
        <strain evidence="2 3">KUC8140</strain>
    </source>
</reference>
<name>A0A0H2S0A5_9AGAM</name>
<dbReference type="EMBL" id="KQ085906">
    <property type="protein sequence ID" value="KLO17322.1"/>
    <property type="molecule type" value="Genomic_DNA"/>
</dbReference>
<evidence type="ECO:0000313" key="3">
    <source>
        <dbReference type="Proteomes" id="UP000053477"/>
    </source>
</evidence>
<keyword evidence="3" id="KW-1185">Reference proteome</keyword>
<dbReference type="OrthoDB" id="2506647at2759"/>
<dbReference type="PANTHER" id="PTHR11362">
    <property type="entry name" value="PHOSPHATIDYLETHANOLAMINE-BINDING PROTEIN"/>
    <property type="match status" value="1"/>
</dbReference>
<gene>
    <name evidence="2" type="ORF">SCHPADRAFT_900771</name>
</gene>
<dbReference type="GO" id="GO:0030414">
    <property type="term" value="F:peptidase inhibitor activity"/>
    <property type="evidence" value="ECO:0007669"/>
    <property type="project" value="TreeGrafter"/>
</dbReference>
<organism evidence="2 3">
    <name type="scientific">Schizopora paradoxa</name>
    <dbReference type="NCBI Taxonomy" id="27342"/>
    <lineage>
        <taxon>Eukaryota</taxon>
        <taxon>Fungi</taxon>
        <taxon>Dikarya</taxon>
        <taxon>Basidiomycota</taxon>
        <taxon>Agaricomycotina</taxon>
        <taxon>Agaricomycetes</taxon>
        <taxon>Hymenochaetales</taxon>
        <taxon>Schizoporaceae</taxon>
        <taxon>Schizopora</taxon>
    </lineage>
</organism>
<sequence>MRSIHKSLLSIAVTITLISSSTLVSAQDTSLAEVKAAFAKADVPEDAHITFEPNTLLEVAFPQASGRPVLVNAGKQLQQPQTAIPPRFGIKSPTASQLHQTFVVSMIDLDAPTPQNPNVSQIRHFLGSNFHIDTESARANRLSERFGVGMLVNSTEALSGFLQPTPPAGSDPHRYVFLLFEQPAGFNEKVGQFVNASTPITDFSIATFAKQVGLGNPLGGSFMLVGPGPNA</sequence>
<accession>A0A0H2S0A5</accession>
<dbReference type="GO" id="GO:0046578">
    <property type="term" value="P:regulation of Ras protein signal transduction"/>
    <property type="evidence" value="ECO:0007669"/>
    <property type="project" value="TreeGrafter"/>
</dbReference>